<evidence type="ECO:0000313" key="2">
    <source>
        <dbReference type="EMBL" id="SPP75231.1"/>
    </source>
</evidence>
<evidence type="ECO:0000259" key="1">
    <source>
        <dbReference type="Pfam" id="PF10419"/>
    </source>
</evidence>
<dbReference type="InterPro" id="IPR019481">
    <property type="entry name" value="TFIIIC_triple_barrel"/>
</dbReference>
<accession>A0A3B0JRC5</accession>
<dbReference type="GO" id="GO:0000127">
    <property type="term" value="C:transcription factor TFIIIC complex"/>
    <property type="evidence" value="ECO:0007669"/>
    <property type="project" value="TreeGrafter"/>
</dbReference>
<dbReference type="GO" id="GO:0006383">
    <property type="term" value="P:transcription by RNA polymerase III"/>
    <property type="evidence" value="ECO:0007669"/>
    <property type="project" value="InterPro"/>
</dbReference>
<protein>
    <recommendedName>
        <fullName evidence="1">Transcription factor TFIIIC triple barrel domain-containing protein</fullName>
    </recommendedName>
</protein>
<dbReference type="OMA" id="NHLAPHQ"/>
<evidence type="ECO:0000313" key="3">
    <source>
        <dbReference type="Proteomes" id="UP000268350"/>
    </source>
</evidence>
<dbReference type="Pfam" id="PF10419">
    <property type="entry name" value="TFIIIC_sub6"/>
    <property type="match status" value="1"/>
</dbReference>
<keyword evidence="3" id="KW-1185">Reference proteome</keyword>
<dbReference type="EMBL" id="OUUW01000001">
    <property type="protein sequence ID" value="SPP75231.1"/>
    <property type="molecule type" value="Genomic_DNA"/>
</dbReference>
<dbReference type="AlphaFoldDB" id="A0A3B0JRC5"/>
<dbReference type="STRING" id="7266.A0A3B0JRC5"/>
<organism evidence="2 3">
    <name type="scientific">Drosophila guanche</name>
    <name type="common">Fruit fly</name>
    <dbReference type="NCBI Taxonomy" id="7266"/>
    <lineage>
        <taxon>Eukaryota</taxon>
        <taxon>Metazoa</taxon>
        <taxon>Ecdysozoa</taxon>
        <taxon>Arthropoda</taxon>
        <taxon>Hexapoda</taxon>
        <taxon>Insecta</taxon>
        <taxon>Pterygota</taxon>
        <taxon>Neoptera</taxon>
        <taxon>Endopterygota</taxon>
        <taxon>Diptera</taxon>
        <taxon>Brachycera</taxon>
        <taxon>Muscomorpha</taxon>
        <taxon>Ephydroidea</taxon>
        <taxon>Drosophilidae</taxon>
        <taxon>Drosophila</taxon>
        <taxon>Sophophora</taxon>
    </lineage>
</organism>
<feature type="domain" description="Transcription factor TFIIIC triple barrel" evidence="1">
    <location>
        <begin position="10"/>
        <end position="107"/>
    </location>
</feature>
<dbReference type="OrthoDB" id="1877767at2759"/>
<sequence>MMNDSDSEYEETEYLVFADFKNQLPPHLLKHENAAIKIIGVESDKPMAEVNGSIYKGTYEQSTGTNVFFEKDTERSPADPLFETACRQKYKYLDKSDKVISFERVYVEKLPVETEKATKAQGTPIAEDTDTPQTTKLNINYKEAINKFGEEH</sequence>
<reference evidence="3" key="1">
    <citation type="submission" date="2018-01" db="EMBL/GenBank/DDBJ databases">
        <authorList>
            <person name="Alioto T."/>
            <person name="Alioto T."/>
        </authorList>
    </citation>
    <scope>NUCLEOTIDE SEQUENCE [LARGE SCALE GENOMIC DNA]</scope>
</reference>
<dbReference type="Gene3D" id="2.60.40.4370">
    <property type="match status" value="1"/>
</dbReference>
<gene>
    <name evidence="2" type="ORF">DGUA_6G003001</name>
</gene>
<dbReference type="PANTHER" id="PTHR21860">
    <property type="entry name" value="TRANSCRIPTION INITIATION FACTOR IIIC TFIIIC , POLYPEPTIDE 6-RELATED"/>
    <property type="match status" value="1"/>
</dbReference>
<name>A0A3B0JRC5_DROGU</name>
<dbReference type="InterPro" id="IPR042771">
    <property type="entry name" value="GTF3C6-like"/>
</dbReference>
<dbReference type="Proteomes" id="UP000268350">
    <property type="component" value="Unassembled WGS sequence"/>
</dbReference>
<dbReference type="PANTHER" id="PTHR21860:SF2">
    <property type="entry name" value="GENERAL TRANSCRIPTION FACTOR 3C POLYPEPTIDE 6"/>
    <property type="match status" value="1"/>
</dbReference>
<proteinExistence type="predicted"/>